<dbReference type="AlphaFoldDB" id="A0A423ERF0"/>
<dbReference type="RefSeq" id="WP_123718246.1">
    <property type="nucleotide sequence ID" value="NZ_MOAY01000081.1"/>
</dbReference>
<gene>
    <name evidence="1" type="ORF">BK648_24140</name>
</gene>
<proteinExistence type="predicted"/>
<dbReference type="Proteomes" id="UP000284656">
    <property type="component" value="Unassembled WGS sequence"/>
</dbReference>
<dbReference type="EMBL" id="MOAY01000081">
    <property type="protein sequence ID" value="ROM33863.1"/>
    <property type="molecule type" value="Genomic_DNA"/>
</dbReference>
<accession>A0A423ERF0</accession>
<comment type="caution">
    <text evidence="1">The sequence shown here is derived from an EMBL/GenBank/DDBJ whole genome shotgun (WGS) entry which is preliminary data.</text>
</comment>
<evidence type="ECO:0000313" key="1">
    <source>
        <dbReference type="EMBL" id="ROM33863.1"/>
    </source>
</evidence>
<organism evidence="1 2">
    <name type="scientific">Pseudomonas poae</name>
    <dbReference type="NCBI Taxonomy" id="200451"/>
    <lineage>
        <taxon>Bacteria</taxon>
        <taxon>Pseudomonadati</taxon>
        <taxon>Pseudomonadota</taxon>
        <taxon>Gammaproteobacteria</taxon>
        <taxon>Pseudomonadales</taxon>
        <taxon>Pseudomonadaceae</taxon>
        <taxon>Pseudomonas</taxon>
    </lineage>
</organism>
<evidence type="ECO:0000313" key="2">
    <source>
        <dbReference type="Proteomes" id="UP000284656"/>
    </source>
</evidence>
<name>A0A423ERF0_9PSED</name>
<protein>
    <submittedName>
        <fullName evidence="1">Uncharacterized protein</fullName>
    </submittedName>
</protein>
<sequence length="110" mass="12058">MDSDEASQQEKKSKSPYFDLKDAYQEVSGAIGAKDTALAGAKLFGKGLFNSVLYAGTSAVKKVREANELKETYQDLPDAQLQKLRDTGRLEEKMAANAVLKNRQGTDQEV</sequence>
<reference evidence="1 2" key="1">
    <citation type="submission" date="2016-10" db="EMBL/GenBank/DDBJ databases">
        <title>Comparative genome analysis of multiple Pseudomonas spp. focuses on biocontrol and plant growth promoting traits.</title>
        <authorList>
            <person name="Tao X.-Y."/>
            <person name="Taylor C.G."/>
        </authorList>
    </citation>
    <scope>NUCLEOTIDE SEQUENCE [LARGE SCALE GENOMIC DNA]</scope>
    <source>
        <strain evidence="1 2">29G9</strain>
    </source>
</reference>